<reference evidence="9 10" key="1">
    <citation type="journal article" date="2018" name="Int. J. Syst. Evol. Microbiol.">
        <title>Planococcus salinus sp. nov., a moderately halophilic bacterium isolated from a saline-alkali soil.</title>
        <authorList>
            <person name="Gan L."/>
        </authorList>
    </citation>
    <scope>NUCLEOTIDE SEQUENCE [LARGE SCALE GENOMIC DNA]</scope>
    <source>
        <strain evidence="9 10">LCB217</strain>
    </source>
</reference>
<evidence type="ECO:0000256" key="4">
    <source>
        <dbReference type="ARBA" id="ARBA00022692"/>
    </source>
</evidence>
<keyword evidence="4 7" id="KW-0812">Transmembrane</keyword>
<feature type="transmembrane region" description="Helical" evidence="7">
    <location>
        <begin position="146"/>
        <end position="164"/>
    </location>
</feature>
<evidence type="ECO:0000313" key="9">
    <source>
        <dbReference type="EMBL" id="RNF38524.1"/>
    </source>
</evidence>
<dbReference type="InterPro" id="IPR000515">
    <property type="entry name" value="MetI-like"/>
</dbReference>
<comment type="similarity">
    <text evidence="7">Belongs to the binding-protein-dependent transport system permease family.</text>
</comment>
<feature type="transmembrane region" description="Helical" evidence="7">
    <location>
        <begin position="278"/>
        <end position="298"/>
    </location>
</feature>
<keyword evidence="2 7" id="KW-0813">Transport</keyword>
<evidence type="ECO:0000256" key="3">
    <source>
        <dbReference type="ARBA" id="ARBA00022475"/>
    </source>
</evidence>
<comment type="caution">
    <text evidence="9">The sequence shown here is derived from an EMBL/GenBank/DDBJ whole genome shotgun (WGS) entry which is preliminary data.</text>
</comment>
<evidence type="ECO:0000256" key="7">
    <source>
        <dbReference type="RuleBase" id="RU363032"/>
    </source>
</evidence>
<evidence type="ECO:0000259" key="8">
    <source>
        <dbReference type="PROSITE" id="PS50928"/>
    </source>
</evidence>
<keyword evidence="10" id="KW-1185">Reference proteome</keyword>
<evidence type="ECO:0000256" key="2">
    <source>
        <dbReference type="ARBA" id="ARBA00022448"/>
    </source>
</evidence>
<organism evidence="9 10">
    <name type="scientific">Planococcus salinus</name>
    <dbReference type="NCBI Taxonomy" id="1848460"/>
    <lineage>
        <taxon>Bacteria</taxon>
        <taxon>Bacillati</taxon>
        <taxon>Bacillota</taxon>
        <taxon>Bacilli</taxon>
        <taxon>Bacillales</taxon>
        <taxon>Caryophanaceae</taxon>
        <taxon>Planococcus</taxon>
    </lineage>
</organism>
<dbReference type="NCBIfam" id="NF045476">
    <property type="entry name" value="Opp4C"/>
    <property type="match status" value="1"/>
</dbReference>
<proteinExistence type="inferred from homology"/>
<dbReference type="GO" id="GO:0005886">
    <property type="term" value="C:plasma membrane"/>
    <property type="evidence" value="ECO:0007669"/>
    <property type="project" value="UniProtKB-SubCell"/>
</dbReference>
<feature type="transmembrane region" description="Helical" evidence="7">
    <location>
        <begin position="170"/>
        <end position="189"/>
    </location>
</feature>
<dbReference type="Pfam" id="PF12911">
    <property type="entry name" value="OppC_N"/>
    <property type="match status" value="1"/>
</dbReference>
<dbReference type="EMBL" id="RIAX01000013">
    <property type="protein sequence ID" value="RNF38524.1"/>
    <property type="molecule type" value="Genomic_DNA"/>
</dbReference>
<keyword evidence="5 7" id="KW-1133">Transmembrane helix</keyword>
<dbReference type="PANTHER" id="PTHR43386">
    <property type="entry name" value="OLIGOPEPTIDE TRANSPORT SYSTEM PERMEASE PROTEIN APPC"/>
    <property type="match status" value="1"/>
</dbReference>
<dbReference type="OrthoDB" id="9797472at2"/>
<dbReference type="Gene3D" id="1.10.3720.10">
    <property type="entry name" value="MetI-like"/>
    <property type="match status" value="1"/>
</dbReference>
<dbReference type="CDD" id="cd06261">
    <property type="entry name" value="TM_PBP2"/>
    <property type="match status" value="1"/>
</dbReference>
<dbReference type="PROSITE" id="PS50928">
    <property type="entry name" value="ABC_TM1"/>
    <property type="match status" value="1"/>
</dbReference>
<protein>
    <submittedName>
        <fullName evidence="9">ABC transporter permease</fullName>
    </submittedName>
</protein>
<dbReference type="InterPro" id="IPR050366">
    <property type="entry name" value="BP-dependent_transpt_permease"/>
</dbReference>
<gene>
    <name evidence="9" type="ORF">EEX84_14140</name>
</gene>
<evidence type="ECO:0000256" key="5">
    <source>
        <dbReference type="ARBA" id="ARBA00022989"/>
    </source>
</evidence>
<keyword evidence="3" id="KW-1003">Cell membrane</keyword>
<feature type="transmembrane region" description="Helical" evidence="7">
    <location>
        <begin position="228"/>
        <end position="251"/>
    </location>
</feature>
<feature type="domain" description="ABC transmembrane type-1" evidence="8">
    <location>
        <begin position="104"/>
        <end position="298"/>
    </location>
</feature>
<dbReference type="InterPro" id="IPR035906">
    <property type="entry name" value="MetI-like_sf"/>
</dbReference>
<comment type="subcellular location">
    <subcellularLocation>
        <location evidence="1 7">Cell membrane</location>
        <topology evidence="1 7">Multi-pass membrane protein</topology>
    </subcellularLocation>
</comment>
<name>A0A3M8P5N4_9BACL</name>
<evidence type="ECO:0000256" key="6">
    <source>
        <dbReference type="ARBA" id="ARBA00023136"/>
    </source>
</evidence>
<dbReference type="GO" id="GO:0055085">
    <property type="term" value="P:transmembrane transport"/>
    <property type="evidence" value="ECO:0007669"/>
    <property type="project" value="InterPro"/>
</dbReference>
<dbReference type="InterPro" id="IPR053523">
    <property type="entry name" value="Oligopeptide_permease_AppC"/>
</dbReference>
<dbReference type="Pfam" id="PF00528">
    <property type="entry name" value="BPD_transp_1"/>
    <property type="match status" value="1"/>
</dbReference>
<dbReference type="AlphaFoldDB" id="A0A3M8P5N4"/>
<feature type="transmembrane region" description="Helical" evidence="7">
    <location>
        <begin position="38"/>
        <end position="60"/>
    </location>
</feature>
<evidence type="ECO:0000256" key="1">
    <source>
        <dbReference type="ARBA" id="ARBA00004651"/>
    </source>
</evidence>
<sequence length="311" mass="33840">MKEEAKLASSTTLTQQKKPERSLSPWQIARKKFFKNKLAMVSSVYILVVTILALLAPFLAPYLSPSPDIVKVNIGSMNIPPNSEHILGTDKSGRDVLTRLFYGGRISLLVGFSATLMVITLGTLVGSIAGFFGGIVDNILMRFTDLVLNFPFLVFVMVLNTILYGIVDGLWVLIIVIGVLSWGGVARLVRSKILAEKENEYILAALSIGCSPVKVIWKHLLPNVMSTIIVQATLIFASMIVAESALSYLGFGVPQSTPSWGIMLASANEPDVLQGKPWIWMPPAIALTLTILSINFIGEGLKDALNPKSLR</sequence>
<keyword evidence="6 7" id="KW-0472">Membrane</keyword>
<dbReference type="Proteomes" id="UP000275473">
    <property type="component" value="Unassembled WGS sequence"/>
</dbReference>
<dbReference type="SUPFAM" id="SSF161098">
    <property type="entry name" value="MetI-like"/>
    <property type="match status" value="1"/>
</dbReference>
<feature type="transmembrane region" description="Helical" evidence="7">
    <location>
        <begin position="106"/>
        <end position="134"/>
    </location>
</feature>
<dbReference type="InterPro" id="IPR025966">
    <property type="entry name" value="OppC_N"/>
</dbReference>
<dbReference type="PANTHER" id="PTHR43386:SF1">
    <property type="entry name" value="D,D-DIPEPTIDE TRANSPORT SYSTEM PERMEASE PROTEIN DDPC-RELATED"/>
    <property type="match status" value="1"/>
</dbReference>
<evidence type="ECO:0000313" key="10">
    <source>
        <dbReference type="Proteomes" id="UP000275473"/>
    </source>
</evidence>
<accession>A0A3M8P5N4</accession>